<evidence type="ECO:0000259" key="1">
    <source>
        <dbReference type="PROSITE" id="PS51186"/>
    </source>
</evidence>
<dbReference type="SUPFAM" id="SSF55729">
    <property type="entry name" value="Acyl-CoA N-acyltransferases (Nat)"/>
    <property type="match status" value="1"/>
</dbReference>
<protein>
    <recommendedName>
        <fullName evidence="1">N-acetyltransferase domain-containing protein</fullName>
    </recommendedName>
</protein>
<reference evidence="3" key="1">
    <citation type="submission" date="2020-01" db="EMBL/GenBank/DDBJ databases">
        <authorList>
            <consortium name="DOE Joint Genome Institute"/>
            <person name="Haridas S."/>
            <person name="Albert R."/>
            <person name="Binder M."/>
            <person name="Bloem J."/>
            <person name="Labutti K."/>
            <person name="Salamov A."/>
            <person name="Andreopoulos B."/>
            <person name="Baker S.E."/>
            <person name="Barry K."/>
            <person name="Bills G."/>
            <person name="Bluhm B.H."/>
            <person name="Cannon C."/>
            <person name="Castanera R."/>
            <person name="Culley D.E."/>
            <person name="Daum C."/>
            <person name="Ezra D."/>
            <person name="Gonzalez J.B."/>
            <person name="Henrissat B."/>
            <person name="Kuo A."/>
            <person name="Liang C."/>
            <person name="Lipzen A."/>
            <person name="Lutzoni F."/>
            <person name="Magnuson J."/>
            <person name="Mondo S."/>
            <person name="Nolan M."/>
            <person name="Ohm R."/>
            <person name="Pangilinan J."/>
            <person name="Park H.-J."/>
            <person name="Ramirez L."/>
            <person name="Alfaro M."/>
            <person name="Sun H."/>
            <person name="Tritt A."/>
            <person name="Yoshinaga Y."/>
            <person name="Zwiers L.-H."/>
            <person name="Turgeon B.G."/>
            <person name="Goodwin S.B."/>
            <person name="Spatafora J.W."/>
            <person name="Crous P.W."/>
            <person name="Grigoriev I.V."/>
        </authorList>
    </citation>
    <scope>NUCLEOTIDE SEQUENCE</scope>
    <source>
        <strain evidence="3">CBS 342.82</strain>
    </source>
</reference>
<dbReference type="Proteomes" id="UP000504637">
    <property type="component" value="Unplaced"/>
</dbReference>
<dbReference type="PANTHER" id="PTHR42791:SF1">
    <property type="entry name" value="N-ACETYLTRANSFERASE DOMAIN-CONTAINING PROTEIN"/>
    <property type="match status" value="1"/>
</dbReference>
<dbReference type="PROSITE" id="PS51186">
    <property type="entry name" value="GNAT"/>
    <property type="match status" value="1"/>
</dbReference>
<feature type="domain" description="N-acetyltransferase" evidence="1">
    <location>
        <begin position="1"/>
        <end position="104"/>
    </location>
</feature>
<dbReference type="OrthoDB" id="410198at2759"/>
<evidence type="ECO:0000313" key="3">
    <source>
        <dbReference type="RefSeq" id="XP_033459511.1"/>
    </source>
</evidence>
<dbReference type="GeneID" id="54359277"/>
<dbReference type="InterPro" id="IPR000182">
    <property type="entry name" value="GNAT_dom"/>
</dbReference>
<dbReference type="AlphaFoldDB" id="A0A6J3M3A4"/>
<dbReference type="PANTHER" id="PTHR42791">
    <property type="entry name" value="GNAT FAMILY ACETYLTRANSFERASE"/>
    <property type="match status" value="1"/>
</dbReference>
<dbReference type="InterPro" id="IPR052523">
    <property type="entry name" value="Trichothecene_AcTrans"/>
</dbReference>
<sequence length="109" mass="11798">MVNDFRGAHAALKEKHLGAKAHVYLHVLATRPGFQRRGVGALSMQWGAEKADALGLLSYVESSAQGVGLYARYGFVEVDVSPFDGRKWGHGDELRVVIMVRSPKGSSSS</sequence>
<dbReference type="Pfam" id="PF00583">
    <property type="entry name" value="Acetyltransf_1"/>
    <property type="match status" value="1"/>
</dbReference>
<dbReference type="Gene3D" id="3.40.630.30">
    <property type="match status" value="1"/>
</dbReference>
<dbReference type="GO" id="GO:0016747">
    <property type="term" value="F:acyltransferase activity, transferring groups other than amino-acyl groups"/>
    <property type="evidence" value="ECO:0007669"/>
    <property type="project" value="InterPro"/>
</dbReference>
<organism evidence="3">
    <name type="scientific">Dissoconium aciculare CBS 342.82</name>
    <dbReference type="NCBI Taxonomy" id="1314786"/>
    <lineage>
        <taxon>Eukaryota</taxon>
        <taxon>Fungi</taxon>
        <taxon>Dikarya</taxon>
        <taxon>Ascomycota</taxon>
        <taxon>Pezizomycotina</taxon>
        <taxon>Dothideomycetes</taxon>
        <taxon>Dothideomycetidae</taxon>
        <taxon>Mycosphaerellales</taxon>
        <taxon>Dissoconiaceae</taxon>
        <taxon>Dissoconium</taxon>
    </lineage>
</organism>
<evidence type="ECO:0000313" key="2">
    <source>
        <dbReference type="Proteomes" id="UP000504637"/>
    </source>
</evidence>
<proteinExistence type="predicted"/>
<keyword evidence="2" id="KW-1185">Reference proteome</keyword>
<gene>
    <name evidence="3" type="ORF">K489DRAFT_320692</name>
</gene>
<name>A0A6J3M3A4_9PEZI</name>
<dbReference type="RefSeq" id="XP_033459511.1">
    <property type="nucleotide sequence ID" value="XM_033601477.1"/>
</dbReference>
<accession>A0A6J3M3A4</accession>
<reference evidence="3" key="2">
    <citation type="submission" date="2020-04" db="EMBL/GenBank/DDBJ databases">
        <authorList>
            <consortium name="NCBI Genome Project"/>
        </authorList>
    </citation>
    <scope>NUCLEOTIDE SEQUENCE</scope>
    <source>
        <strain evidence="3">CBS 342.82</strain>
    </source>
</reference>
<dbReference type="InterPro" id="IPR016181">
    <property type="entry name" value="Acyl_CoA_acyltransferase"/>
</dbReference>
<reference evidence="3" key="3">
    <citation type="submission" date="2025-08" db="UniProtKB">
        <authorList>
            <consortium name="RefSeq"/>
        </authorList>
    </citation>
    <scope>IDENTIFICATION</scope>
    <source>
        <strain evidence="3">CBS 342.82</strain>
    </source>
</reference>